<comment type="caution">
    <text evidence="5">The sequence shown here is derived from an EMBL/GenBank/DDBJ whole genome shotgun (WGS) entry which is preliminary data.</text>
</comment>
<keyword evidence="3" id="KW-0560">Oxidoreductase</keyword>
<organism evidence="5 6">
    <name type="scientific">Lactobacillus nasalidis</name>
    <dbReference type="NCBI Taxonomy" id="2797258"/>
    <lineage>
        <taxon>Bacteria</taxon>
        <taxon>Bacillati</taxon>
        <taxon>Bacillota</taxon>
        <taxon>Bacilli</taxon>
        <taxon>Lactobacillales</taxon>
        <taxon>Lactobacillaceae</taxon>
        <taxon>Lactobacillus</taxon>
    </lineage>
</organism>
<evidence type="ECO:0000259" key="4">
    <source>
        <dbReference type="Pfam" id="PF00881"/>
    </source>
</evidence>
<reference evidence="6" key="1">
    <citation type="submission" date="2021-01" db="EMBL/GenBank/DDBJ databases">
        <title>Draft genome sequence of Nasalis larvatus strain YZ03.</title>
        <authorList>
            <person name="Suzuki-Hashido N."/>
            <person name="Tsuchida S."/>
            <person name="Hayakawa T."/>
        </authorList>
    </citation>
    <scope>NUCLEOTIDE SEQUENCE [LARGE SCALE GENOMIC DNA]</scope>
    <source>
        <strain evidence="6">YZ03</strain>
    </source>
</reference>
<dbReference type="PANTHER" id="PTHR23026:SF90">
    <property type="entry name" value="IODOTYROSINE DEIODINASE 1"/>
    <property type="match status" value="1"/>
</dbReference>
<dbReference type="InterPro" id="IPR050627">
    <property type="entry name" value="Nitroreductase/BluB"/>
</dbReference>
<evidence type="ECO:0000256" key="2">
    <source>
        <dbReference type="ARBA" id="ARBA00022643"/>
    </source>
</evidence>
<keyword evidence="2" id="KW-0288">FMN</keyword>
<dbReference type="RefSeq" id="WP_201330901.1">
    <property type="nucleotide sequence ID" value="NZ_BOCG01000521.1"/>
</dbReference>
<feature type="domain" description="Nitroreductase" evidence="4">
    <location>
        <begin position="8"/>
        <end position="196"/>
    </location>
</feature>
<gene>
    <name evidence="5" type="primary">pnbA_1</name>
    <name evidence="5" type="ORF">lacNasYZ03_03220</name>
</gene>
<dbReference type="InterPro" id="IPR029479">
    <property type="entry name" value="Nitroreductase"/>
</dbReference>
<protein>
    <submittedName>
        <fullName evidence="5">Nitrobenzoate reductase</fullName>
    </submittedName>
</protein>
<dbReference type="Pfam" id="PF00881">
    <property type="entry name" value="Nitroreductase"/>
    <property type="match status" value="1"/>
</dbReference>
<proteinExistence type="predicted"/>
<dbReference type="Proteomes" id="UP000616547">
    <property type="component" value="Unassembled WGS sequence"/>
</dbReference>
<evidence type="ECO:0000256" key="3">
    <source>
        <dbReference type="ARBA" id="ARBA00023002"/>
    </source>
</evidence>
<dbReference type="InterPro" id="IPR000415">
    <property type="entry name" value="Nitroreductase-like"/>
</dbReference>
<accession>A0ABQ3W2T5</accession>
<dbReference type="SUPFAM" id="SSF55469">
    <property type="entry name" value="FMN-dependent nitroreductase-like"/>
    <property type="match status" value="1"/>
</dbReference>
<evidence type="ECO:0000256" key="1">
    <source>
        <dbReference type="ARBA" id="ARBA00022630"/>
    </source>
</evidence>
<sequence>MVDAIAAIKQRRSIRYFDPDRQPSQADLEEVVKLAGLAPSWVDSQPWRVYLALGDTVKKIRAQHLALAEAGKAPEPDWETWHREDWDPYPRENMARHNQASDSYLNTPELQDLRRNVLQKNLYFAPAIAYLTLPKHSNLWSVYDLGAFAQTLALAAQAKGIDSIPAYELVKYPAGVREIMGIPDDQTLAMGIALGYAKDNEVNGYRAPRRELADFLTVKN</sequence>
<dbReference type="PANTHER" id="PTHR23026">
    <property type="entry name" value="NADPH NITROREDUCTASE"/>
    <property type="match status" value="1"/>
</dbReference>
<keyword evidence="1" id="KW-0285">Flavoprotein</keyword>
<evidence type="ECO:0000313" key="5">
    <source>
        <dbReference type="EMBL" id="GHW00635.1"/>
    </source>
</evidence>
<dbReference type="EMBL" id="BOCI01000114">
    <property type="protein sequence ID" value="GHW00635.1"/>
    <property type="molecule type" value="Genomic_DNA"/>
</dbReference>
<name>A0ABQ3W2T5_9LACO</name>
<evidence type="ECO:0000313" key="6">
    <source>
        <dbReference type="Proteomes" id="UP000616547"/>
    </source>
</evidence>
<keyword evidence="6" id="KW-1185">Reference proteome</keyword>
<dbReference type="Gene3D" id="3.40.109.10">
    <property type="entry name" value="NADH Oxidase"/>
    <property type="match status" value="1"/>
</dbReference>